<organism evidence="1 2">
    <name type="scientific">Heterorhabditis bacteriophora</name>
    <name type="common">Entomopathogenic nematode worm</name>
    <dbReference type="NCBI Taxonomy" id="37862"/>
    <lineage>
        <taxon>Eukaryota</taxon>
        <taxon>Metazoa</taxon>
        <taxon>Ecdysozoa</taxon>
        <taxon>Nematoda</taxon>
        <taxon>Chromadorea</taxon>
        <taxon>Rhabditida</taxon>
        <taxon>Rhabditina</taxon>
        <taxon>Rhabditomorpha</taxon>
        <taxon>Strongyloidea</taxon>
        <taxon>Heterorhabditidae</taxon>
        <taxon>Heterorhabditis</taxon>
    </lineage>
</organism>
<evidence type="ECO:0000313" key="1">
    <source>
        <dbReference type="Proteomes" id="UP000095283"/>
    </source>
</evidence>
<sequence length="28" mass="3247">MNATTIFPTEKVERFTKLVRIGAYTVFL</sequence>
<keyword evidence="1" id="KW-1185">Reference proteome</keyword>
<dbReference type="WBParaSite" id="Hba_01508">
    <property type="protein sequence ID" value="Hba_01508"/>
    <property type="gene ID" value="Hba_01508"/>
</dbReference>
<evidence type="ECO:0000313" key="2">
    <source>
        <dbReference type="WBParaSite" id="Hba_01508"/>
    </source>
</evidence>
<name>A0A1I7W9Z9_HETBA</name>
<reference evidence="2" key="1">
    <citation type="submission" date="2016-11" db="UniProtKB">
        <authorList>
            <consortium name="WormBaseParasite"/>
        </authorList>
    </citation>
    <scope>IDENTIFICATION</scope>
</reference>
<proteinExistence type="predicted"/>
<dbReference type="Proteomes" id="UP000095283">
    <property type="component" value="Unplaced"/>
</dbReference>
<accession>A0A1I7W9Z9</accession>
<dbReference type="AlphaFoldDB" id="A0A1I7W9Z9"/>
<protein>
    <submittedName>
        <fullName evidence="2">Bestrophin homolog</fullName>
    </submittedName>
</protein>